<sequence>MKSLKSIFQIGVVFAAIVQVSVAGPVRKPSAPIARDANKIIKGKNFDRFVVIVLENTDYDDALKQPYLGSLGNRDNAVLLTEYSAVTHPSQPNYIAMIKGNTHGVFFDFDSTLSDRTIVDLLEDKHISWKSYAENYSGGCKLDSKQDHGLYARKHVPFVSFTTITSNPARCANIVPATQLDDDIANNAVPQFVFYTPNMKDDGHDTNTDTAAKWLESFLEPRLKQSAFYDNTLILITFDEQENYISLHNHVYAALIGGAVKRSVRTDSNPYSHYSILKTVEENWDLGSLGQNDVDATPFVTKDNGLGDRIKNIVMVMMENRSFDKMAGYFKYSPDINGLTGKEYNLVNTSDPNSAKIYATMDASYIDPDDPNHGIDAVVEQIGIHHPQITGYPGSAFGPFKQNQLTMSGFVQNMIKTHKISTSDLPRIKHVINSFNPADIPVTHALAQNFAIIDHWYASVPGSTQPNRLFAHAATSHGETTTTAGNYLAGYPQKTIFNSLDDAGITWKNYFQQLPSTIVFQQVRKLGFVDNLKSYDHFLADAKAGTLPQYSFVDPTYEKFPCFTTNDDHPPSDVSSGESFLKEVYETLRASPQWKNTLLIVTFDEHGGFYDHVPPPLNVPSPDGIVGKDFQFDRLGIRVPTLLISPWVAKGSVHSLNIHLPRSHTSTVVHNPAGPLPDSKFEHSSIPAFLKNHFGLPYFLTARDAWAGTFENAITLTKPRDDAPQKLPESPYKPQSQFPPDFIGKVEKLACDALNKFMSVS</sequence>
<keyword evidence="4" id="KW-1185">Reference proteome</keyword>
<dbReference type="Gene3D" id="3.40.720.10">
    <property type="entry name" value="Alkaline Phosphatase, subunit A"/>
    <property type="match status" value="3"/>
</dbReference>
<dbReference type="PANTHER" id="PTHR31956:SF1">
    <property type="entry name" value="NON-SPECIFIC PHOSPHOLIPASE C1"/>
    <property type="match status" value="1"/>
</dbReference>
<feature type="chain" id="PRO_5019565778" evidence="2">
    <location>
        <begin position="24"/>
        <end position="761"/>
    </location>
</feature>
<accession>A0A433QPZ2</accession>
<dbReference type="PANTHER" id="PTHR31956">
    <property type="entry name" value="NON-SPECIFIC PHOSPHOLIPASE C4-RELATED"/>
    <property type="match status" value="1"/>
</dbReference>
<dbReference type="EMBL" id="RBNJ01002560">
    <property type="protein sequence ID" value="RUS31828.1"/>
    <property type="molecule type" value="Genomic_DNA"/>
</dbReference>
<dbReference type="AlphaFoldDB" id="A0A433QPZ2"/>
<dbReference type="InterPro" id="IPR007312">
    <property type="entry name" value="Phosphoesterase"/>
</dbReference>
<dbReference type="GO" id="GO:0009395">
    <property type="term" value="P:phospholipid catabolic process"/>
    <property type="evidence" value="ECO:0007669"/>
    <property type="project" value="TreeGrafter"/>
</dbReference>
<proteinExistence type="predicted"/>
<keyword evidence="2" id="KW-0732">Signal</keyword>
<gene>
    <name evidence="3" type="ORF">BC938DRAFT_476957</name>
</gene>
<dbReference type="SUPFAM" id="SSF53649">
    <property type="entry name" value="Alkaline phosphatase-like"/>
    <property type="match status" value="1"/>
</dbReference>
<comment type="caution">
    <text evidence="3">The sequence shown here is derived from an EMBL/GenBank/DDBJ whole genome shotgun (WGS) entry which is preliminary data.</text>
</comment>
<organism evidence="3 4">
    <name type="scientific">Jimgerdemannia flammicorona</name>
    <dbReference type="NCBI Taxonomy" id="994334"/>
    <lineage>
        <taxon>Eukaryota</taxon>
        <taxon>Fungi</taxon>
        <taxon>Fungi incertae sedis</taxon>
        <taxon>Mucoromycota</taxon>
        <taxon>Mucoromycotina</taxon>
        <taxon>Endogonomycetes</taxon>
        <taxon>Endogonales</taxon>
        <taxon>Endogonaceae</taxon>
        <taxon>Jimgerdemannia</taxon>
    </lineage>
</organism>
<evidence type="ECO:0000313" key="4">
    <source>
        <dbReference type="Proteomes" id="UP000274822"/>
    </source>
</evidence>
<name>A0A433QPZ2_9FUNG</name>
<protein>
    <submittedName>
        <fullName evidence="3">Phosphoesterase family-domain-containing protein</fullName>
    </submittedName>
</protein>
<dbReference type="Proteomes" id="UP000274822">
    <property type="component" value="Unassembled WGS sequence"/>
</dbReference>
<evidence type="ECO:0000256" key="2">
    <source>
        <dbReference type="SAM" id="SignalP"/>
    </source>
</evidence>
<dbReference type="InterPro" id="IPR017850">
    <property type="entry name" value="Alkaline_phosphatase_core_sf"/>
</dbReference>
<dbReference type="GO" id="GO:0042578">
    <property type="term" value="F:phosphoric ester hydrolase activity"/>
    <property type="evidence" value="ECO:0007669"/>
    <property type="project" value="UniProtKB-ARBA"/>
</dbReference>
<keyword evidence="1" id="KW-0378">Hydrolase</keyword>
<feature type="signal peptide" evidence="2">
    <location>
        <begin position="1"/>
        <end position="23"/>
    </location>
</feature>
<evidence type="ECO:0000256" key="1">
    <source>
        <dbReference type="ARBA" id="ARBA00022801"/>
    </source>
</evidence>
<reference evidence="3 4" key="1">
    <citation type="journal article" date="2018" name="New Phytol.">
        <title>Phylogenomics of Endogonaceae and evolution of mycorrhizas within Mucoromycota.</title>
        <authorList>
            <person name="Chang Y."/>
            <person name="Desiro A."/>
            <person name="Na H."/>
            <person name="Sandor L."/>
            <person name="Lipzen A."/>
            <person name="Clum A."/>
            <person name="Barry K."/>
            <person name="Grigoriev I.V."/>
            <person name="Martin F.M."/>
            <person name="Stajich J.E."/>
            <person name="Smith M.E."/>
            <person name="Bonito G."/>
            <person name="Spatafora J.W."/>
        </authorList>
    </citation>
    <scope>NUCLEOTIDE SEQUENCE [LARGE SCALE GENOMIC DNA]</scope>
    <source>
        <strain evidence="3 4">AD002</strain>
    </source>
</reference>
<evidence type="ECO:0000313" key="3">
    <source>
        <dbReference type="EMBL" id="RUS31828.1"/>
    </source>
</evidence>
<dbReference type="Pfam" id="PF04185">
    <property type="entry name" value="Phosphoesterase"/>
    <property type="match status" value="2"/>
</dbReference>